<dbReference type="InterPro" id="IPR002401">
    <property type="entry name" value="Cyt_P450_E_grp-I"/>
</dbReference>
<dbReference type="PRINTS" id="PR00463">
    <property type="entry name" value="EP450I"/>
</dbReference>
<evidence type="ECO:0000256" key="4">
    <source>
        <dbReference type="ARBA" id="ARBA00022617"/>
    </source>
</evidence>
<dbReference type="PANTHER" id="PTHR24305:SF166">
    <property type="entry name" value="CYTOCHROME P450 12A4, MITOCHONDRIAL-RELATED"/>
    <property type="match status" value="1"/>
</dbReference>
<dbReference type="GO" id="GO:0020037">
    <property type="term" value="F:heme binding"/>
    <property type="evidence" value="ECO:0007669"/>
    <property type="project" value="InterPro"/>
</dbReference>
<feature type="binding site" description="axial binding residue" evidence="9">
    <location>
        <position position="480"/>
    </location>
    <ligand>
        <name>heme</name>
        <dbReference type="ChEBI" id="CHEBI:30413"/>
    </ligand>
    <ligandPart>
        <name>Fe</name>
        <dbReference type="ChEBI" id="CHEBI:18248"/>
    </ligandPart>
</feature>
<keyword evidence="7 9" id="KW-0408">Iron</keyword>
<keyword evidence="4 9" id="KW-0349">Heme</keyword>
<evidence type="ECO:0000256" key="10">
    <source>
        <dbReference type="RuleBase" id="RU000461"/>
    </source>
</evidence>
<evidence type="ECO:0000313" key="11">
    <source>
        <dbReference type="EMBL" id="KIM27127.1"/>
    </source>
</evidence>
<dbReference type="STRING" id="933852.A0A0C2XDK2"/>
<dbReference type="PROSITE" id="PS00086">
    <property type="entry name" value="CYTOCHROME_P450"/>
    <property type="match status" value="1"/>
</dbReference>
<dbReference type="Pfam" id="PF00067">
    <property type="entry name" value="p450"/>
    <property type="match status" value="1"/>
</dbReference>
<evidence type="ECO:0000256" key="2">
    <source>
        <dbReference type="ARBA" id="ARBA00005179"/>
    </source>
</evidence>
<keyword evidence="5 9" id="KW-0479">Metal-binding</keyword>
<keyword evidence="12" id="KW-1185">Reference proteome</keyword>
<keyword evidence="8 10" id="KW-0503">Monooxygenase</keyword>
<evidence type="ECO:0000256" key="1">
    <source>
        <dbReference type="ARBA" id="ARBA00001971"/>
    </source>
</evidence>
<dbReference type="Gene3D" id="1.10.630.10">
    <property type="entry name" value="Cytochrome P450"/>
    <property type="match status" value="1"/>
</dbReference>
<dbReference type="GO" id="GO:0016705">
    <property type="term" value="F:oxidoreductase activity, acting on paired donors, with incorporation or reduction of molecular oxygen"/>
    <property type="evidence" value="ECO:0007669"/>
    <property type="project" value="InterPro"/>
</dbReference>
<reference evidence="12" key="2">
    <citation type="submission" date="2015-01" db="EMBL/GenBank/DDBJ databases">
        <title>Evolutionary Origins and Diversification of the Mycorrhizal Mutualists.</title>
        <authorList>
            <consortium name="DOE Joint Genome Institute"/>
            <consortium name="Mycorrhizal Genomics Consortium"/>
            <person name="Kohler A."/>
            <person name="Kuo A."/>
            <person name="Nagy L.G."/>
            <person name="Floudas D."/>
            <person name="Copeland A."/>
            <person name="Barry K.W."/>
            <person name="Cichocki N."/>
            <person name="Veneault-Fourrey C."/>
            <person name="LaButti K."/>
            <person name="Lindquist E.A."/>
            <person name="Lipzen A."/>
            <person name="Lundell T."/>
            <person name="Morin E."/>
            <person name="Murat C."/>
            <person name="Riley R."/>
            <person name="Ohm R."/>
            <person name="Sun H."/>
            <person name="Tunlid A."/>
            <person name="Henrissat B."/>
            <person name="Grigoriev I.V."/>
            <person name="Hibbett D.S."/>
            <person name="Martin F."/>
        </authorList>
    </citation>
    <scope>NUCLEOTIDE SEQUENCE [LARGE SCALE GENOMIC DNA]</scope>
    <source>
        <strain evidence="12">MAFF 305830</strain>
    </source>
</reference>
<dbReference type="PANTHER" id="PTHR24305">
    <property type="entry name" value="CYTOCHROME P450"/>
    <property type="match status" value="1"/>
</dbReference>
<evidence type="ECO:0000256" key="7">
    <source>
        <dbReference type="ARBA" id="ARBA00023004"/>
    </source>
</evidence>
<dbReference type="InterPro" id="IPR036396">
    <property type="entry name" value="Cyt_P450_sf"/>
</dbReference>
<dbReference type="AlphaFoldDB" id="A0A0C2XDK2"/>
<gene>
    <name evidence="11" type="ORF">M408DRAFT_311670</name>
</gene>
<dbReference type="EMBL" id="KN824301">
    <property type="protein sequence ID" value="KIM27127.1"/>
    <property type="molecule type" value="Genomic_DNA"/>
</dbReference>
<dbReference type="Proteomes" id="UP000054097">
    <property type="component" value="Unassembled WGS sequence"/>
</dbReference>
<comment type="pathway">
    <text evidence="2">Secondary metabolite biosynthesis.</text>
</comment>
<dbReference type="InterPro" id="IPR017972">
    <property type="entry name" value="Cyt_P450_CS"/>
</dbReference>
<accession>A0A0C2XDK2</accession>
<evidence type="ECO:0000256" key="6">
    <source>
        <dbReference type="ARBA" id="ARBA00023002"/>
    </source>
</evidence>
<dbReference type="HOGENOM" id="CLU_001570_25_0_1"/>
<sequence>MDDILNHVQQIFERNYGEATYRPAFAPLTALGVVFGRGLEFTWDQRFTLYRKISRELISLEPRFWGKPMLYTNSSEVMRQIAATAPWGKPQCPRQPPKRRHTRFREYELYTDRLVSCPGGYWGKNLLTSNGAEWKKHRKIVQPAFNNQTYEMVWKETTRFFNEMIVMDNWPPIPEESKQFERAQTFTQRVALCVILSCGFGIPLSWSDKTNAGDDGFGLDEGIKFQGENATLMGHAPSWLFRLPFKKCPYLIDKFQYIRRGIEAMRSWFRTSIANKKAEIANVLAETDGDQDDALLKRDVFSRIVLASQTDSALHLNDSEITGNTWVLFFAGHDTTAKVLAAAFCLLAAHKAEQAVVVEEIRNVLRGTAEESLGFEQYGLLIKTRSVFVEALRMYPAGNILLRETNEDTTLQVPCGTNDEGKAVEETVPIPKGTLIMGDMIGMQYNPRSFPQPECFRPSRWYNAATDEAYTAFSGGPRACVGRRFALVEGVCFLANVLRHYEVKPLLRNGETTESWKERVLQRTEMKMTLGIAESPLVFTRRL</sequence>
<dbReference type="GO" id="GO:0005506">
    <property type="term" value="F:iron ion binding"/>
    <property type="evidence" value="ECO:0007669"/>
    <property type="project" value="InterPro"/>
</dbReference>
<evidence type="ECO:0000256" key="3">
    <source>
        <dbReference type="ARBA" id="ARBA00010617"/>
    </source>
</evidence>
<dbReference type="PRINTS" id="PR00385">
    <property type="entry name" value="P450"/>
</dbReference>
<reference evidence="11 12" key="1">
    <citation type="submission" date="2014-04" db="EMBL/GenBank/DDBJ databases">
        <authorList>
            <consortium name="DOE Joint Genome Institute"/>
            <person name="Kuo A."/>
            <person name="Zuccaro A."/>
            <person name="Kohler A."/>
            <person name="Nagy L.G."/>
            <person name="Floudas D."/>
            <person name="Copeland A."/>
            <person name="Barry K.W."/>
            <person name="Cichocki N."/>
            <person name="Veneault-Fourrey C."/>
            <person name="LaButti K."/>
            <person name="Lindquist E.A."/>
            <person name="Lipzen A."/>
            <person name="Lundell T."/>
            <person name="Morin E."/>
            <person name="Murat C."/>
            <person name="Sun H."/>
            <person name="Tunlid A."/>
            <person name="Henrissat B."/>
            <person name="Grigoriev I.V."/>
            <person name="Hibbett D.S."/>
            <person name="Martin F."/>
            <person name="Nordberg H.P."/>
            <person name="Cantor M.N."/>
            <person name="Hua S.X."/>
        </authorList>
    </citation>
    <scope>NUCLEOTIDE SEQUENCE [LARGE SCALE GENOMIC DNA]</scope>
    <source>
        <strain evidence="11 12">MAFF 305830</strain>
    </source>
</reference>
<protein>
    <recommendedName>
        <fullName evidence="13">Cytochrome P450</fullName>
    </recommendedName>
</protein>
<keyword evidence="6 10" id="KW-0560">Oxidoreductase</keyword>
<dbReference type="GO" id="GO:0004497">
    <property type="term" value="F:monooxygenase activity"/>
    <property type="evidence" value="ECO:0007669"/>
    <property type="project" value="UniProtKB-KW"/>
</dbReference>
<evidence type="ECO:0008006" key="13">
    <source>
        <dbReference type="Google" id="ProtNLM"/>
    </source>
</evidence>
<dbReference type="SUPFAM" id="SSF48264">
    <property type="entry name" value="Cytochrome P450"/>
    <property type="match status" value="1"/>
</dbReference>
<evidence type="ECO:0000256" key="9">
    <source>
        <dbReference type="PIRSR" id="PIRSR602401-1"/>
    </source>
</evidence>
<comment type="similarity">
    <text evidence="3 10">Belongs to the cytochrome P450 family.</text>
</comment>
<evidence type="ECO:0000313" key="12">
    <source>
        <dbReference type="Proteomes" id="UP000054097"/>
    </source>
</evidence>
<evidence type="ECO:0000256" key="5">
    <source>
        <dbReference type="ARBA" id="ARBA00022723"/>
    </source>
</evidence>
<evidence type="ECO:0000256" key="8">
    <source>
        <dbReference type="ARBA" id="ARBA00023033"/>
    </source>
</evidence>
<proteinExistence type="inferred from homology"/>
<comment type="cofactor">
    <cofactor evidence="1 9">
        <name>heme</name>
        <dbReference type="ChEBI" id="CHEBI:30413"/>
    </cofactor>
</comment>
<organism evidence="11 12">
    <name type="scientific">Serendipita vermifera MAFF 305830</name>
    <dbReference type="NCBI Taxonomy" id="933852"/>
    <lineage>
        <taxon>Eukaryota</taxon>
        <taxon>Fungi</taxon>
        <taxon>Dikarya</taxon>
        <taxon>Basidiomycota</taxon>
        <taxon>Agaricomycotina</taxon>
        <taxon>Agaricomycetes</taxon>
        <taxon>Sebacinales</taxon>
        <taxon>Serendipitaceae</taxon>
        <taxon>Serendipita</taxon>
    </lineage>
</organism>
<name>A0A0C2XDK2_SERVB</name>
<dbReference type="OrthoDB" id="1470350at2759"/>
<dbReference type="InterPro" id="IPR001128">
    <property type="entry name" value="Cyt_P450"/>
</dbReference>
<dbReference type="InterPro" id="IPR050121">
    <property type="entry name" value="Cytochrome_P450_monoxygenase"/>
</dbReference>